<dbReference type="InterPro" id="IPR000073">
    <property type="entry name" value="AB_hydrolase_1"/>
</dbReference>
<evidence type="ECO:0000256" key="1">
    <source>
        <dbReference type="ARBA" id="ARBA00010088"/>
    </source>
</evidence>
<gene>
    <name evidence="7" type="ORF">ACTOB_002346</name>
</gene>
<comment type="similarity">
    <text evidence="1">Belongs to the peptidase S33 family.</text>
</comment>
<keyword evidence="2 7" id="KW-0378">Hydrolase</keyword>
<dbReference type="EMBL" id="CP126980">
    <property type="protein sequence ID" value="WIM98736.1"/>
    <property type="molecule type" value="Genomic_DNA"/>
</dbReference>
<sequence length="582" mass="62761">MSRLGRTVIVAALVTGVLVSGAAAPAAAATSATTDHTSAKERKRVDSVPTPKLGWYDCYRIAQCATTHLPLDYDKPKGPKTEIAILRIKAKDQKHKIGSLFLNPGGPGGSGTSIALNAPYFLSKTLLDRFDIVGFDPRGIASSDNVRCFKNVKAQAAVLNKMNVAFPWGAAEEKTYVGAAKQLGKACSTTGKPLSGSMSTAEVVRDMDVLRRAVGDKKLNYLGFSYGTAIGQYYANMFPDRFRSIVVDGVLDPVRWVGTKATANQEQDERLRSADGAYRALREILRRCDAAGEKYCAFAAGDPVANFDLIAQKLRKKPLVITDELGSYTVTYADFVGGILGDLYDTAAGDWVTQDAQYIYTLLTSSSAADKAAARTALAKRIRDARARKPARDFPYENGFEAFSGVDCTDALHPKDANSWPALMAKADRRAPYFGRAWGWATVQCARNTWTVRDEDAYTGPWTRRTAAPVLIVGARWDPATNYDDAVSASRRLPNSRLLSNTNWGHTSYGTSDCATTAIDNYLLKGTLPAKGTVCQGAYQPFLEPLPDDSALSASALRAPAAPAQRPQVVGPPLPSTLSGTR</sequence>
<organism evidence="7 8">
    <name type="scientific">Actinoplanes oblitus</name>
    <dbReference type="NCBI Taxonomy" id="3040509"/>
    <lineage>
        <taxon>Bacteria</taxon>
        <taxon>Bacillati</taxon>
        <taxon>Actinomycetota</taxon>
        <taxon>Actinomycetes</taxon>
        <taxon>Micromonosporales</taxon>
        <taxon>Micromonosporaceae</taxon>
        <taxon>Actinoplanes</taxon>
    </lineage>
</organism>
<protein>
    <submittedName>
        <fullName evidence="7">Alpha/beta hydrolase</fullName>
    </submittedName>
</protein>
<feature type="signal peptide" evidence="4">
    <location>
        <begin position="1"/>
        <end position="28"/>
    </location>
</feature>
<keyword evidence="4" id="KW-0732">Signal</keyword>
<accession>A0ABY8WLF6</accession>
<dbReference type="GO" id="GO:0016787">
    <property type="term" value="F:hydrolase activity"/>
    <property type="evidence" value="ECO:0007669"/>
    <property type="project" value="UniProtKB-KW"/>
</dbReference>
<evidence type="ECO:0000256" key="2">
    <source>
        <dbReference type="ARBA" id="ARBA00022801"/>
    </source>
</evidence>
<dbReference type="Gene3D" id="3.40.50.1820">
    <property type="entry name" value="alpha/beta hydrolase"/>
    <property type="match status" value="1"/>
</dbReference>
<reference evidence="7 8" key="1">
    <citation type="submission" date="2023-06" db="EMBL/GenBank/DDBJ databases">
        <authorList>
            <person name="Yushchuk O."/>
            <person name="Binda E."/>
            <person name="Ruckert-Reed C."/>
            <person name="Fedorenko V."/>
            <person name="Kalinowski J."/>
            <person name="Marinelli F."/>
        </authorList>
    </citation>
    <scope>NUCLEOTIDE SEQUENCE [LARGE SCALE GENOMIC DNA]</scope>
    <source>
        <strain evidence="7 8">NRRL 3884</strain>
    </source>
</reference>
<dbReference type="Pfam" id="PF08386">
    <property type="entry name" value="Abhydrolase_4"/>
    <property type="match status" value="1"/>
</dbReference>
<name>A0ABY8WLF6_9ACTN</name>
<evidence type="ECO:0000256" key="3">
    <source>
        <dbReference type="SAM" id="MobiDB-lite"/>
    </source>
</evidence>
<evidence type="ECO:0000313" key="8">
    <source>
        <dbReference type="Proteomes" id="UP001240150"/>
    </source>
</evidence>
<dbReference type="PANTHER" id="PTHR43248:SF30">
    <property type="entry name" value="AB HYDROLASE-1 DOMAIN-CONTAINING PROTEIN"/>
    <property type="match status" value="1"/>
</dbReference>
<dbReference type="InterPro" id="IPR051601">
    <property type="entry name" value="Serine_prot/Carboxylest_S33"/>
</dbReference>
<feature type="compositionally biased region" description="Low complexity" evidence="3">
    <location>
        <begin position="554"/>
        <end position="568"/>
    </location>
</feature>
<proteinExistence type="inferred from homology"/>
<evidence type="ECO:0000259" key="6">
    <source>
        <dbReference type="Pfam" id="PF08386"/>
    </source>
</evidence>
<feature type="region of interest" description="Disordered" evidence="3">
    <location>
        <begin position="554"/>
        <end position="582"/>
    </location>
</feature>
<evidence type="ECO:0000256" key="4">
    <source>
        <dbReference type="SAM" id="SignalP"/>
    </source>
</evidence>
<dbReference type="InterPro" id="IPR029058">
    <property type="entry name" value="AB_hydrolase_fold"/>
</dbReference>
<feature type="domain" description="AB hydrolase-1" evidence="5">
    <location>
        <begin position="100"/>
        <end position="250"/>
    </location>
</feature>
<dbReference type="Pfam" id="PF00561">
    <property type="entry name" value="Abhydrolase_1"/>
    <property type="match status" value="1"/>
</dbReference>
<evidence type="ECO:0000259" key="5">
    <source>
        <dbReference type="Pfam" id="PF00561"/>
    </source>
</evidence>
<dbReference type="Proteomes" id="UP001240150">
    <property type="component" value="Chromosome"/>
</dbReference>
<evidence type="ECO:0000313" key="7">
    <source>
        <dbReference type="EMBL" id="WIM98736.1"/>
    </source>
</evidence>
<dbReference type="PANTHER" id="PTHR43248">
    <property type="entry name" value="2-SUCCINYL-6-HYDROXY-2,4-CYCLOHEXADIENE-1-CARBOXYLATE SYNTHASE"/>
    <property type="match status" value="1"/>
</dbReference>
<keyword evidence="8" id="KW-1185">Reference proteome</keyword>
<dbReference type="InterPro" id="IPR013595">
    <property type="entry name" value="Pept_S33_TAP-like_C"/>
</dbReference>
<dbReference type="RefSeq" id="WP_284920120.1">
    <property type="nucleotide sequence ID" value="NZ_CP126980.1"/>
</dbReference>
<dbReference type="SUPFAM" id="SSF53474">
    <property type="entry name" value="alpha/beta-Hydrolases"/>
    <property type="match status" value="1"/>
</dbReference>
<feature type="domain" description="Peptidase S33 tripeptidyl aminopeptidase-like C-terminal" evidence="6">
    <location>
        <begin position="431"/>
        <end position="535"/>
    </location>
</feature>
<feature type="chain" id="PRO_5045937503" evidence="4">
    <location>
        <begin position="29"/>
        <end position="582"/>
    </location>
</feature>